<evidence type="ECO:0000259" key="8">
    <source>
        <dbReference type="PROSITE" id="PS50157"/>
    </source>
</evidence>
<evidence type="ECO:0000256" key="1">
    <source>
        <dbReference type="ARBA" id="ARBA00022723"/>
    </source>
</evidence>
<name>A0A3S5FE53_9PLAT</name>
<dbReference type="Proteomes" id="UP000784294">
    <property type="component" value="Unassembled WGS sequence"/>
</dbReference>
<dbReference type="PROSITE" id="PS00028">
    <property type="entry name" value="ZINC_FINGER_C2H2_1"/>
    <property type="match status" value="1"/>
</dbReference>
<dbReference type="Gene3D" id="3.30.160.60">
    <property type="entry name" value="Classic Zinc Finger"/>
    <property type="match status" value="2"/>
</dbReference>
<keyword evidence="3 6" id="KW-0863">Zinc-finger</keyword>
<keyword evidence="5" id="KW-0010">Activator</keyword>
<comment type="caution">
    <text evidence="9">The sequence shown here is derived from an EMBL/GenBank/DDBJ whole genome shotgun (WGS) entry which is preliminary data.</text>
</comment>
<sequence>MFLSIYFADHSPNGLSLSGFPSPTNGLPTSVSPSSPLPSGGICMPGHASPLASGLGIISGSVTVTTASTGNCVVSTAGNISQVGQGAVSTATASGSVSSSTNNSSPSNSSFLRTVPCPHKGCGKLFRDNSAMRKHLHTHGPRVHVCAECGKAFVESSKLKRHQLVHTGEKPFECTFEILLFQQCLKIPIPLRFILCTNLTCWSSEVSYATARGPIVLDLPQV</sequence>
<dbReference type="EMBL" id="CAAALY010060166">
    <property type="protein sequence ID" value="VEL23132.1"/>
    <property type="molecule type" value="Genomic_DNA"/>
</dbReference>
<keyword evidence="1" id="KW-0479">Metal-binding</keyword>
<dbReference type="GO" id="GO:0005667">
    <property type="term" value="C:transcription regulator complex"/>
    <property type="evidence" value="ECO:0007669"/>
    <property type="project" value="TreeGrafter"/>
</dbReference>
<dbReference type="GO" id="GO:0000978">
    <property type="term" value="F:RNA polymerase II cis-regulatory region sequence-specific DNA binding"/>
    <property type="evidence" value="ECO:0007669"/>
    <property type="project" value="TreeGrafter"/>
</dbReference>
<dbReference type="Pfam" id="PF00096">
    <property type="entry name" value="zf-C2H2"/>
    <property type="match status" value="2"/>
</dbReference>
<feature type="compositionally biased region" description="Low complexity" evidence="7">
    <location>
        <begin position="92"/>
        <end position="110"/>
    </location>
</feature>
<evidence type="ECO:0000256" key="4">
    <source>
        <dbReference type="ARBA" id="ARBA00022833"/>
    </source>
</evidence>
<feature type="domain" description="C2H2-type" evidence="8">
    <location>
        <begin position="144"/>
        <end position="171"/>
    </location>
</feature>
<evidence type="ECO:0000256" key="6">
    <source>
        <dbReference type="PROSITE-ProRule" id="PRU00042"/>
    </source>
</evidence>
<dbReference type="FunFam" id="3.30.160.60:FF:000109">
    <property type="entry name" value="Transcriptional repressor protein YY1"/>
    <property type="match status" value="1"/>
</dbReference>
<dbReference type="PANTHER" id="PTHR14003">
    <property type="entry name" value="TRANSCRIPTIONAL REPRESSOR PROTEIN YY"/>
    <property type="match status" value="1"/>
</dbReference>
<dbReference type="SUPFAM" id="SSF57667">
    <property type="entry name" value="beta-beta-alpha zinc fingers"/>
    <property type="match status" value="1"/>
</dbReference>
<keyword evidence="10" id="KW-1185">Reference proteome</keyword>
<accession>A0A3S5FE53</accession>
<dbReference type="GO" id="GO:0031519">
    <property type="term" value="C:PcG protein complex"/>
    <property type="evidence" value="ECO:0007669"/>
    <property type="project" value="TreeGrafter"/>
</dbReference>
<dbReference type="GO" id="GO:0008270">
    <property type="term" value="F:zinc ion binding"/>
    <property type="evidence" value="ECO:0007669"/>
    <property type="project" value="UniProtKB-KW"/>
</dbReference>
<reference evidence="9" key="1">
    <citation type="submission" date="2018-11" db="EMBL/GenBank/DDBJ databases">
        <authorList>
            <consortium name="Pathogen Informatics"/>
        </authorList>
    </citation>
    <scope>NUCLEOTIDE SEQUENCE</scope>
</reference>
<evidence type="ECO:0000313" key="10">
    <source>
        <dbReference type="Proteomes" id="UP000784294"/>
    </source>
</evidence>
<evidence type="ECO:0000256" key="7">
    <source>
        <dbReference type="SAM" id="MobiDB-lite"/>
    </source>
</evidence>
<dbReference type="GO" id="GO:0000981">
    <property type="term" value="F:DNA-binding transcription factor activity, RNA polymerase II-specific"/>
    <property type="evidence" value="ECO:0007669"/>
    <property type="project" value="TreeGrafter"/>
</dbReference>
<protein>
    <recommendedName>
        <fullName evidence="8">C2H2-type domain-containing protein</fullName>
    </recommendedName>
</protein>
<dbReference type="GO" id="GO:0000785">
    <property type="term" value="C:chromatin"/>
    <property type="evidence" value="ECO:0007669"/>
    <property type="project" value="TreeGrafter"/>
</dbReference>
<dbReference type="OrthoDB" id="10264072at2759"/>
<evidence type="ECO:0000256" key="3">
    <source>
        <dbReference type="ARBA" id="ARBA00022771"/>
    </source>
</evidence>
<dbReference type="AlphaFoldDB" id="A0A3S5FE53"/>
<evidence type="ECO:0000256" key="5">
    <source>
        <dbReference type="ARBA" id="ARBA00023159"/>
    </source>
</evidence>
<feature type="domain" description="C2H2-type" evidence="8">
    <location>
        <begin position="115"/>
        <end position="139"/>
    </location>
</feature>
<dbReference type="InterPro" id="IPR036236">
    <property type="entry name" value="Znf_C2H2_sf"/>
</dbReference>
<keyword evidence="2" id="KW-0677">Repeat</keyword>
<dbReference type="SMART" id="SM00355">
    <property type="entry name" value="ZnF_C2H2"/>
    <property type="match status" value="2"/>
</dbReference>
<dbReference type="PROSITE" id="PS50157">
    <property type="entry name" value="ZINC_FINGER_C2H2_2"/>
    <property type="match status" value="2"/>
</dbReference>
<gene>
    <name evidence="9" type="ORF">PXEA_LOCUS16572</name>
</gene>
<feature type="region of interest" description="Disordered" evidence="7">
    <location>
        <begin position="92"/>
        <end position="111"/>
    </location>
</feature>
<dbReference type="InterPro" id="IPR013087">
    <property type="entry name" value="Znf_C2H2_type"/>
</dbReference>
<dbReference type="FunFam" id="3.30.160.60:FF:000174">
    <property type="entry name" value="Transcriptional repressor protein YY1"/>
    <property type="match status" value="1"/>
</dbReference>
<dbReference type="PANTHER" id="PTHR14003:SF19">
    <property type="entry name" value="YY2 TRANSCRIPTION FACTOR"/>
    <property type="match status" value="1"/>
</dbReference>
<proteinExistence type="predicted"/>
<evidence type="ECO:0000256" key="2">
    <source>
        <dbReference type="ARBA" id="ARBA00022737"/>
    </source>
</evidence>
<keyword evidence="4" id="KW-0862">Zinc</keyword>
<evidence type="ECO:0000313" key="9">
    <source>
        <dbReference type="EMBL" id="VEL23132.1"/>
    </source>
</evidence>
<organism evidence="9 10">
    <name type="scientific">Protopolystoma xenopodis</name>
    <dbReference type="NCBI Taxonomy" id="117903"/>
    <lineage>
        <taxon>Eukaryota</taxon>
        <taxon>Metazoa</taxon>
        <taxon>Spiralia</taxon>
        <taxon>Lophotrochozoa</taxon>
        <taxon>Platyhelminthes</taxon>
        <taxon>Monogenea</taxon>
        <taxon>Polyopisthocotylea</taxon>
        <taxon>Polystomatidea</taxon>
        <taxon>Polystomatidae</taxon>
        <taxon>Protopolystoma</taxon>
    </lineage>
</organism>